<sequence length="39" mass="4537">MNRIKRVCKMKRARRNNLTHRGMFVMVSFLSAARQASGN</sequence>
<keyword evidence="2" id="KW-1185">Reference proteome</keyword>
<dbReference type="KEGG" id="anf:AQPE_0828"/>
<proteinExistence type="predicted"/>
<evidence type="ECO:0000313" key="1">
    <source>
        <dbReference type="EMBL" id="BBE16685.1"/>
    </source>
</evidence>
<protein>
    <submittedName>
        <fullName evidence="1">Uncharacterized protein</fullName>
    </submittedName>
</protein>
<gene>
    <name evidence="1" type="ORF">AQPE_0828</name>
</gene>
<reference evidence="1" key="1">
    <citation type="journal article" date="2020" name="Int. J. Syst. Evol. Microbiol.">
        <title>Aquipluma nitroreducens gen. nov. sp. nov., a novel facultatively anaerobic bacterium isolated from a freshwater lake.</title>
        <authorList>
            <person name="Watanabe M."/>
            <person name="Kojima H."/>
            <person name="Fukui M."/>
        </authorList>
    </citation>
    <scope>NUCLEOTIDE SEQUENCE</scope>
    <source>
        <strain evidence="1">MeG22</strain>
    </source>
</reference>
<organism evidence="1 2">
    <name type="scientific">Aquipluma nitroreducens</name>
    <dbReference type="NCBI Taxonomy" id="2010828"/>
    <lineage>
        <taxon>Bacteria</taxon>
        <taxon>Pseudomonadati</taxon>
        <taxon>Bacteroidota</taxon>
        <taxon>Bacteroidia</taxon>
        <taxon>Marinilabiliales</taxon>
        <taxon>Prolixibacteraceae</taxon>
        <taxon>Aquipluma</taxon>
    </lineage>
</organism>
<name>A0A5K7S5D2_9BACT</name>
<dbReference type="AlphaFoldDB" id="A0A5K7S5D2"/>
<dbReference type="Proteomes" id="UP001193389">
    <property type="component" value="Chromosome"/>
</dbReference>
<evidence type="ECO:0000313" key="2">
    <source>
        <dbReference type="Proteomes" id="UP001193389"/>
    </source>
</evidence>
<dbReference type="EMBL" id="AP018694">
    <property type="protein sequence ID" value="BBE16685.1"/>
    <property type="molecule type" value="Genomic_DNA"/>
</dbReference>
<accession>A0A5K7S5D2</accession>